<protein>
    <submittedName>
        <fullName evidence="2">Uncharacterized protein</fullName>
    </submittedName>
</protein>
<feature type="region of interest" description="Disordered" evidence="1">
    <location>
        <begin position="88"/>
        <end position="253"/>
    </location>
</feature>
<feature type="compositionally biased region" description="Polar residues" evidence="1">
    <location>
        <begin position="66"/>
        <end position="75"/>
    </location>
</feature>
<accession>A0A131YGR1</accession>
<feature type="compositionally biased region" description="Basic and acidic residues" evidence="1">
    <location>
        <begin position="130"/>
        <end position="142"/>
    </location>
</feature>
<feature type="compositionally biased region" description="Low complexity" evidence="1">
    <location>
        <begin position="1"/>
        <end position="12"/>
    </location>
</feature>
<proteinExistence type="predicted"/>
<evidence type="ECO:0000313" key="2">
    <source>
        <dbReference type="EMBL" id="JAP77276.1"/>
    </source>
</evidence>
<feature type="compositionally biased region" description="Low complexity" evidence="1">
    <location>
        <begin position="88"/>
        <end position="110"/>
    </location>
</feature>
<feature type="region of interest" description="Disordered" evidence="1">
    <location>
        <begin position="1"/>
        <end position="23"/>
    </location>
</feature>
<organism evidence="2">
    <name type="scientific">Rhipicephalus appendiculatus</name>
    <name type="common">Brown ear tick</name>
    <dbReference type="NCBI Taxonomy" id="34631"/>
    <lineage>
        <taxon>Eukaryota</taxon>
        <taxon>Metazoa</taxon>
        <taxon>Ecdysozoa</taxon>
        <taxon>Arthropoda</taxon>
        <taxon>Chelicerata</taxon>
        <taxon>Arachnida</taxon>
        <taxon>Acari</taxon>
        <taxon>Parasitiformes</taxon>
        <taxon>Ixodida</taxon>
        <taxon>Ixodoidea</taxon>
        <taxon>Ixodidae</taxon>
        <taxon>Rhipicephalinae</taxon>
        <taxon>Rhipicephalus</taxon>
        <taxon>Rhipicephalus</taxon>
    </lineage>
</organism>
<dbReference type="AlphaFoldDB" id="A0A131YGR1"/>
<name>A0A131YGR1_RHIAP</name>
<feature type="compositionally biased region" description="Polar residues" evidence="1">
    <location>
        <begin position="212"/>
        <end position="223"/>
    </location>
</feature>
<reference evidence="2" key="1">
    <citation type="journal article" date="2016" name="Ticks Tick Borne Dis.">
        <title>De novo assembly and annotation of the salivary gland transcriptome of Rhipicephalus appendiculatus male and female ticks during blood feeding.</title>
        <authorList>
            <person name="de Castro M.H."/>
            <person name="de Klerk D."/>
            <person name="Pienaar R."/>
            <person name="Latif A.A."/>
            <person name="Rees D.J."/>
            <person name="Mans B.J."/>
        </authorList>
    </citation>
    <scope>NUCLEOTIDE SEQUENCE</scope>
    <source>
        <tissue evidence="2">Salivary glands</tissue>
    </source>
</reference>
<feature type="region of interest" description="Disordered" evidence="1">
    <location>
        <begin position="44"/>
        <end position="75"/>
    </location>
</feature>
<sequence>MAPAASAPGPSGDRVLRPETPRRAGACRAVAARYLVRRRARTCAGSRRREHALPEVSGARAAGQRTAVSGASLSGTRVPALRVPARLRAPGRAASPAAAAATPSPAIGEARLAERQRLRQRLPRGVRAVYGDRREGPARDLRSAGPGCAEPRVRLEPRGVRQLPGTDAQQTGGQRDVTDTGGQGRAGSSPGLRSGRRARSSRARGPTTTSSQRRPFSTPSSRGQPRRPGVANRTTFPAPSADPKNLSPQEGARLITSFERLASRARARVSSETCFST</sequence>
<dbReference type="EMBL" id="GEDV01011281">
    <property type="protein sequence ID" value="JAP77276.1"/>
    <property type="molecule type" value="Transcribed_RNA"/>
</dbReference>
<evidence type="ECO:0000256" key="1">
    <source>
        <dbReference type="SAM" id="MobiDB-lite"/>
    </source>
</evidence>